<organism evidence="2 3">
    <name type="scientific">Parascaris equorum</name>
    <name type="common">Equine roundworm</name>
    <dbReference type="NCBI Taxonomy" id="6256"/>
    <lineage>
        <taxon>Eukaryota</taxon>
        <taxon>Metazoa</taxon>
        <taxon>Ecdysozoa</taxon>
        <taxon>Nematoda</taxon>
        <taxon>Chromadorea</taxon>
        <taxon>Rhabditida</taxon>
        <taxon>Spirurina</taxon>
        <taxon>Ascaridomorpha</taxon>
        <taxon>Ascaridoidea</taxon>
        <taxon>Ascarididae</taxon>
        <taxon>Parascaris</taxon>
    </lineage>
</organism>
<dbReference type="InterPro" id="IPR036397">
    <property type="entry name" value="RNaseH_sf"/>
</dbReference>
<protein>
    <submittedName>
        <fullName evidence="3">Uncharacterized protein</fullName>
    </submittedName>
</protein>
<sequence>LTIHLFQWTLYAFYSSAVAYTCGVFRDTDLRGEPFSRAGLGVHWLDKPENNVSRRLSMFPVTLFRSQLQAIIAALEQVHSIGFSKYLIAVVCLFSTYPRVQCKNSFDISLTFFTGHRLRFMELLREHILLVMTSFSVSADRRLRFARNCSKFVAIFKRATVRIL</sequence>
<keyword evidence="1" id="KW-0732">Signal</keyword>
<evidence type="ECO:0000313" key="3">
    <source>
        <dbReference type="WBParaSite" id="PEQ_0001420801-mRNA-1"/>
    </source>
</evidence>
<reference evidence="3" key="1">
    <citation type="submission" date="2022-11" db="UniProtKB">
        <authorList>
            <consortium name="WormBaseParasite"/>
        </authorList>
    </citation>
    <scope>IDENTIFICATION</scope>
</reference>
<dbReference type="Gene3D" id="3.30.420.10">
    <property type="entry name" value="Ribonuclease H-like superfamily/Ribonuclease H"/>
    <property type="match status" value="1"/>
</dbReference>
<accession>A0A914S6B7</accession>
<dbReference type="AlphaFoldDB" id="A0A914S6B7"/>
<evidence type="ECO:0000256" key="1">
    <source>
        <dbReference type="SAM" id="SignalP"/>
    </source>
</evidence>
<dbReference type="WBParaSite" id="PEQ_0001420801-mRNA-1">
    <property type="protein sequence ID" value="PEQ_0001420801-mRNA-1"/>
    <property type="gene ID" value="PEQ_0001420801"/>
</dbReference>
<keyword evidence="2" id="KW-1185">Reference proteome</keyword>
<feature type="chain" id="PRO_5036884814" evidence="1">
    <location>
        <begin position="20"/>
        <end position="164"/>
    </location>
</feature>
<evidence type="ECO:0000313" key="2">
    <source>
        <dbReference type="Proteomes" id="UP000887564"/>
    </source>
</evidence>
<proteinExistence type="predicted"/>
<dbReference type="GO" id="GO:0003676">
    <property type="term" value="F:nucleic acid binding"/>
    <property type="evidence" value="ECO:0007669"/>
    <property type="project" value="InterPro"/>
</dbReference>
<name>A0A914S6B7_PAREQ</name>
<dbReference type="Proteomes" id="UP000887564">
    <property type="component" value="Unplaced"/>
</dbReference>
<feature type="signal peptide" evidence="1">
    <location>
        <begin position="1"/>
        <end position="19"/>
    </location>
</feature>